<evidence type="ECO:0000313" key="2">
    <source>
        <dbReference type="EMBL" id="OWK11218.1"/>
    </source>
</evidence>
<dbReference type="InterPro" id="IPR014840">
    <property type="entry name" value="HRD"/>
</dbReference>
<dbReference type="EMBL" id="MKHE01000010">
    <property type="protein sequence ID" value="OWK11218.1"/>
    <property type="molecule type" value="Genomic_DNA"/>
</dbReference>
<protein>
    <recommendedName>
        <fullName evidence="1">Hpc2-related domain-containing protein</fullName>
    </recommendedName>
</protein>
<sequence>MSEPHRVQFTSLPGSLNPAFLKKSRKEEVGGAEQHQDSEPAAAAVRITLTLFEPDHKRCPEFFYPELVKNLRGKVKGLQPADKKKDLLDPFNDEEKERHKVEALARKFEEKYGGKKRRKDRIQDLIDMGYGYDESDSFIDNSEAYDELVPASLTTKYGGFYINSGTLQFRQASESEDDFIKEKKKKSPK</sequence>
<feature type="non-terminal residue" evidence="2">
    <location>
        <position position="189"/>
    </location>
</feature>
<keyword evidence="3" id="KW-1185">Reference proteome</keyword>
<reference evidence="2 3" key="1">
    <citation type="journal article" date="2018" name="Mol. Genet. Genomics">
        <title>The red deer Cervus elaphus genome CerEla1.0: sequencing, annotating, genes, and chromosomes.</title>
        <authorList>
            <person name="Bana N.A."/>
            <person name="Nyiri A."/>
            <person name="Nagy J."/>
            <person name="Frank K."/>
            <person name="Nagy T."/>
            <person name="Steger V."/>
            <person name="Schiller M."/>
            <person name="Lakatos P."/>
            <person name="Sugar L."/>
            <person name="Horn P."/>
            <person name="Barta E."/>
            <person name="Orosz L."/>
        </authorList>
    </citation>
    <scope>NUCLEOTIDE SEQUENCE [LARGE SCALE GENOMIC DNA]</scope>
    <source>
        <strain evidence="2">Hungarian</strain>
    </source>
</reference>
<evidence type="ECO:0000259" key="1">
    <source>
        <dbReference type="Pfam" id="PF08729"/>
    </source>
</evidence>
<dbReference type="PANTHER" id="PTHR21669:SF12">
    <property type="entry name" value="UBINUCLEIN-1"/>
    <property type="match status" value="1"/>
</dbReference>
<organism evidence="2 3">
    <name type="scientific">Cervus elaphus hippelaphus</name>
    <name type="common">European red deer</name>
    <dbReference type="NCBI Taxonomy" id="46360"/>
    <lineage>
        <taxon>Eukaryota</taxon>
        <taxon>Metazoa</taxon>
        <taxon>Chordata</taxon>
        <taxon>Craniata</taxon>
        <taxon>Vertebrata</taxon>
        <taxon>Euteleostomi</taxon>
        <taxon>Mammalia</taxon>
        <taxon>Eutheria</taxon>
        <taxon>Laurasiatheria</taxon>
        <taxon>Artiodactyla</taxon>
        <taxon>Ruminantia</taxon>
        <taxon>Pecora</taxon>
        <taxon>Cervidae</taxon>
        <taxon>Cervinae</taxon>
        <taxon>Cervus</taxon>
    </lineage>
</organism>
<proteinExistence type="predicted"/>
<dbReference type="OrthoDB" id="68076at2759"/>
<feature type="domain" description="Hpc2-related" evidence="1">
    <location>
        <begin position="117"/>
        <end position="168"/>
    </location>
</feature>
<gene>
    <name evidence="2" type="ORF">Celaphus_00006886</name>
</gene>
<accession>A0A212CYZ3</accession>
<evidence type="ECO:0000313" key="3">
    <source>
        <dbReference type="Proteomes" id="UP000242450"/>
    </source>
</evidence>
<dbReference type="Proteomes" id="UP000242450">
    <property type="component" value="Chromosome 10"/>
</dbReference>
<dbReference type="Pfam" id="PF08729">
    <property type="entry name" value="HUN"/>
    <property type="match status" value="1"/>
</dbReference>
<dbReference type="GO" id="GO:0006325">
    <property type="term" value="P:chromatin organization"/>
    <property type="evidence" value="ECO:0007669"/>
    <property type="project" value="TreeGrafter"/>
</dbReference>
<dbReference type="AlphaFoldDB" id="A0A212CYZ3"/>
<comment type="caution">
    <text evidence="2">The sequence shown here is derived from an EMBL/GenBank/DDBJ whole genome shotgun (WGS) entry which is preliminary data.</text>
</comment>
<name>A0A212CYZ3_CEREH</name>
<dbReference type="GO" id="GO:0005634">
    <property type="term" value="C:nucleus"/>
    <property type="evidence" value="ECO:0007669"/>
    <property type="project" value="TreeGrafter"/>
</dbReference>
<dbReference type="PANTHER" id="PTHR21669">
    <property type="entry name" value="CAPZ-INTERACTING PROTEIN AND RELATED PROTEINS"/>
    <property type="match status" value="1"/>
</dbReference>